<dbReference type="PANTHER" id="PTHR43825:SF1">
    <property type="entry name" value="TRANSKETOLASE-LIKE PYRIMIDINE-BINDING DOMAIN-CONTAINING PROTEIN"/>
    <property type="match status" value="1"/>
</dbReference>
<keyword evidence="3" id="KW-0786">Thiamine pyrophosphate</keyword>
<dbReference type="PATRIC" id="fig|1703770.3.peg.1591"/>
<comment type="similarity">
    <text evidence="2">Belongs to the transketolase family.</text>
</comment>
<dbReference type="Gene3D" id="3.40.50.920">
    <property type="match status" value="1"/>
</dbReference>
<comment type="caution">
    <text evidence="5">The sequence shown here is derived from an EMBL/GenBank/DDBJ whole genome shotgun (WGS) entry which is preliminary data.</text>
</comment>
<dbReference type="SMART" id="SM00861">
    <property type="entry name" value="Transket_pyr"/>
    <property type="match status" value="1"/>
</dbReference>
<dbReference type="InterPro" id="IPR029061">
    <property type="entry name" value="THDP-binding"/>
</dbReference>
<dbReference type="SUPFAM" id="SSF52922">
    <property type="entry name" value="TK C-terminal domain-like"/>
    <property type="match status" value="1"/>
</dbReference>
<dbReference type="InterPro" id="IPR009014">
    <property type="entry name" value="Transketo_C/PFOR_II"/>
</dbReference>
<name>A0A0S7WUG5_UNCT6</name>
<dbReference type="Pfam" id="PF02780">
    <property type="entry name" value="Transketolase_C"/>
    <property type="match status" value="1"/>
</dbReference>
<dbReference type="SUPFAM" id="SSF52518">
    <property type="entry name" value="Thiamin diphosphate-binding fold (THDP-binding)"/>
    <property type="match status" value="1"/>
</dbReference>
<dbReference type="InterPro" id="IPR051157">
    <property type="entry name" value="PDH/Transketolase"/>
</dbReference>
<evidence type="ECO:0000313" key="5">
    <source>
        <dbReference type="EMBL" id="KPJ53647.1"/>
    </source>
</evidence>
<dbReference type="FunFam" id="3.40.50.970:FF:000129">
    <property type="entry name" value="Transketolase"/>
    <property type="match status" value="1"/>
</dbReference>
<dbReference type="InterPro" id="IPR005475">
    <property type="entry name" value="Transketolase-like_Pyr-bd"/>
</dbReference>
<proteinExistence type="inferred from homology"/>
<evidence type="ECO:0000259" key="4">
    <source>
        <dbReference type="SMART" id="SM00861"/>
    </source>
</evidence>
<dbReference type="AlphaFoldDB" id="A0A0S7WUG5"/>
<sequence length="315" mass="34019">MSDMLGTRDAYGKTLARLGEEHPEIVVFDADLSKSTRSAEFGKRFPDRFFNMGLAEQNMLATAAGMAAYGKMPFVSTFAIFASGRAWEQIRQSICYSDLNVKIVATHGGVTVGADGGSHQCTEDVALMRVLPKMTVIVPADAYETEQVIEAVVEHRGPTYIRLARSKFPVCYGPDCSFKIGRAHRIREGRDVSIIAVGLMVHEAMEARDLLAADGIDARVVNMSTIKPIDEEEVLAAARETGGIVTAEEHSVIGGLGSAVAEIVCEKHPVPVKRIGVQDLFGMSGDPDSLLEFYGLKARDIAEAAKVVLDESARA</sequence>
<dbReference type="EMBL" id="LIZS01000015">
    <property type="protein sequence ID" value="KPJ53647.1"/>
    <property type="molecule type" value="Genomic_DNA"/>
</dbReference>
<gene>
    <name evidence="5" type="ORF">AMJ39_03850</name>
</gene>
<accession>A0A0S7WUG5</accession>
<dbReference type="Proteomes" id="UP000052008">
    <property type="component" value="Unassembled WGS sequence"/>
</dbReference>
<protein>
    <submittedName>
        <fullName evidence="5">Transketolase</fullName>
    </submittedName>
</protein>
<organism evidence="5 6">
    <name type="scientific">candidate division TA06 bacterium DG_24</name>
    <dbReference type="NCBI Taxonomy" id="1703770"/>
    <lineage>
        <taxon>Bacteria</taxon>
        <taxon>Bacteria division TA06</taxon>
    </lineage>
</organism>
<dbReference type="CDD" id="cd07033">
    <property type="entry name" value="TPP_PYR_DXS_TK_like"/>
    <property type="match status" value="1"/>
</dbReference>
<dbReference type="PANTHER" id="PTHR43825">
    <property type="entry name" value="PYRUVATE DEHYDROGENASE E1 COMPONENT"/>
    <property type="match status" value="1"/>
</dbReference>
<evidence type="ECO:0000256" key="2">
    <source>
        <dbReference type="ARBA" id="ARBA00007131"/>
    </source>
</evidence>
<evidence type="ECO:0000256" key="3">
    <source>
        <dbReference type="ARBA" id="ARBA00023052"/>
    </source>
</evidence>
<evidence type="ECO:0000313" key="6">
    <source>
        <dbReference type="Proteomes" id="UP000052008"/>
    </source>
</evidence>
<dbReference type="InterPro" id="IPR033248">
    <property type="entry name" value="Transketolase_C"/>
</dbReference>
<dbReference type="Gene3D" id="3.40.50.970">
    <property type="match status" value="1"/>
</dbReference>
<reference evidence="5 6" key="1">
    <citation type="journal article" date="2015" name="Microbiome">
        <title>Genomic resolution of linkages in carbon, nitrogen, and sulfur cycling among widespread estuary sediment bacteria.</title>
        <authorList>
            <person name="Baker B.J."/>
            <person name="Lazar C.S."/>
            <person name="Teske A.P."/>
            <person name="Dick G.J."/>
        </authorList>
    </citation>
    <scope>NUCLEOTIDE SEQUENCE [LARGE SCALE GENOMIC DNA]</scope>
    <source>
        <strain evidence="5">DG_24</strain>
    </source>
</reference>
<dbReference type="STRING" id="1703770.AMJ39_03850"/>
<comment type="cofactor">
    <cofactor evidence="1">
        <name>thiamine diphosphate</name>
        <dbReference type="ChEBI" id="CHEBI:58937"/>
    </cofactor>
</comment>
<feature type="domain" description="Transketolase-like pyrimidine-binding" evidence="4">
    <location>
        <begin position="5"/>
        <end position="170"/>
    </location>
</feature>
<dbReference type="Pfam" id="PF02779">
    <property type="entry name" value="Transket_pyr"/>
    <property type="match status" value="1"/>
</dbReference>
<evidence type="ECO:0000256" key="1">
    <source>
        <dbReference type="ARBA" id="ARBA00001964"/>
    </source>
</evidence>